<evidence type="ECO:0000259" key="2">
    <source>
        <dbReference type="PROSITE" id="PS51294"/>
    </source>
</evidence>
<dbReference type="Pfam" id="PF13921">
    <property type="entry name" value="Myb_DNA-bind_6"/>
    <property type="match status" value="1"/>
</dbReference>
<dbReference type="InterPro" id="IPR009057">
    <property type="entry name" value="Homeodomain-like_sf"/>
</dbReference>
<gene>
    <name evidence="3" type="ORF">TRFO_01178</name>
</gene>
<reference evidence="3" key="1">
    <citation type="submission" date="2016-10" db="EMBL/GenBank/DDBJ databases">
        <authorList>
            <person name="Benchimol M."/>
            <person name="Almeida L.G."/>
            <person name="Vasconcelos A.T."/>
            <person name="Perreira-Neves A."/>
            <person name="Rosa I.A."/>
            <person name="Tasca T."/>
            <person name="Bogo M.R."/>
            <person name="de Souza W."/>
        </authorList>
    </citation>
    <scope>NUCLEOTIDE SEQUENCE [LARGE SCALE GENOMIC DNA]</scope>
    <source>
        <strain evidence="3">K</strain>
    </source>
</reference>
<dbReference type="PROSITE" id="PS51294">
    <property type="entry name" value="HTH_MYB"/>
    <property type="match status" value="2"/>
</dbReference>
<evidence type="ECO:0000313" key="3">
    <source>
        <dbReference type="EMBL" id="OHT11224.1"/>
    </source>
</evidence>
<dbReference type="SMART" id="SM00717">
    <property type="entry name" value="SANT"/>
    <property type="match status" value="2"/>
</dbReference>
<evidence type="ECO:0000313" key="4">
    <source>
        <dbReference type="Proteomes" id="UP000179807"/>
    </source>
</evidence>
<sequence>MNPTFEFSFNFYTLSPEKVKHFLFRAMQEKRALPSIYDFTLPTEISQLFSAQESLHQFSKPTSNDVYYQRNIRGWSDDEDNLLRQAVSQFKGREIKWEVVARNVPRRNMKQCRERWEFHLNPNINKEPFTPSEDRHIITQQRKLGNRWTIIAEQLPGRTSSSVKNRWYTVLKKLTPKEVNQILNYQAVIQSSTAKLHKK</sequence>
<dbReference type="GO" id="GO:0000978">
    <property type="term" value="F:RNA polymerase II cis-regulatory region sequence-specific DNA binding"/>
    <property type="evidence" value="ECO:0007669"/>
    <property type="project" value="TreeGrafter"/>
</dbReference>
<proteinExistence type="predicted"/>
<dbReference type="PROSITE" id="PS50090">
    <property type="entry name" value="MYB_LIKE"/>
    <property type="match status" value="2"/>
</dbReference>
<dbReference type="CDD" id="cd00167">
    <property type="entry name" value="SANT"/>
    <property type="match status" value="2"/>
</dbReference>
<dbReference type="Gene3D" id="1.10.10.60">
    <property type="entry name" value="Homeodomain-like"/>
    <property type="match status" value="2"/>
</dbReference>
<dbReference type="OrthoDB" id="2143914at2759"/>
<dbReference type="PANTHER" id="PTHR45614:SF241">
    <property type="entry name" value="MYB-LIKE DNA-BINDING PROTEIN"/>
    <property type="match status" value="1"/>
</dbReference>
<feature type="domain" description="HTH myb-type" evidence="2">
    <location>
        <begin position="75"/>
        <end position="116"/>
    </location>
</feature>
<dbReference type="VEuPathDB" id="TrichDB:TRFO_01178"/>
<dbReference type="GO" id="GO:0005634">
    <property type="term" value="C:nucleus"/>
    <property type="evidence" value="ECO:0007669"/>
    <property type="project" value="TreeGrafter"/>
</dbReference>
<dbReference type="Proteomes" id="UP000179807">
    <property type="component" value="Unassembled WGS sequence"/>
</dbReference>
<dbReference type="AlphaFoldDB" id="A0A1J4KJV3"/>
<name>A0A1J4KJV3_9EUKA</name>
<dbReference type="InterPro" id="IPR017930">
    <property type="entry name" value="Myb_dom"/>
</dbReference>
<dbReference type="PANTHER" id="PTHR45614">
    <property type="entry name" value="MYB PROTEIN-RELATED"/>
    <property type="match status" value="1"/>
</dbReference>
<protein>
    <submittedName>
        <fullName evidence="3">Myb-like DNA-binding domain containing protein</fullName>
    </submittedName>
</protein>
<accession>A0A1J4KJV3</accession>
<keyword evidence="4" id="KW-1185">Reference proteome</keyword>
<feature type="domain" description="Myb-like" evidence="1">
    <location>
        <begin position="121"/>
        <end position="171"/>
    </location>
</feature>
<dbReference type="GeneID" id="94824653"/>
<dbReference type="SUPFAM" id="SSF46689">
    <property type="entry name" value="Homeodomain-like"/>
    <property type="match status" value="1"/>
</dbReference>
<comment type="caution">
    <text evidence="3">The sequence shown here is derived from an EMBL/GenBank/DDBJ whole genome shotgun (WGS) entry which is preliminary data.</text>
</comment>
<dbReference type="GO" id="GO:0000981">
    <property type="term" value="F:DNA-binding transcription factor activity, RNA polymerase II-specific"/>
    <property type="evidence" value="ECO:0007669"/>
    <property type="project" value="TreeGrafter"/>
</dbReference>
<feature type="domain" description="Myb-like" evidence="1">
    <location>
        <begin position="75"/>
        <end position="120"/>
    </location>
</feature>
<dbReference type="InterPro" id="IPR050560">
    <property type="entry name" value="MYB_TF"/>
</dbReference>
<dbReference type="InterPro" id="IPR001005">
    <property type="entry name" value="SANT/Myb"/>
</dbReference>
<organism evidence="3 4">
    <name type="scientific">Tritrichomonas foetus</name>
    <dbReference type="NCBI Taxonomy" id="1144522"/>
    <lineage>
        <taxon>Eukaryota</taxon>
        <taxon>Metamonada</taxon>
        <taxon>Parabasalia</taxon>
        <taxon>Tritrichomonadida</taxon>
        <taxon>Tritrichomonadidae</taxon>
        <taxon>Tritrichomonas</taxon>
    </lineage>
</organism>
<dbReference type="EMBL" id="MLAK01000593">
    <property type="protein sequence ID" value="OHT11224.1"/>
    <property type="molecule type" value="Genomic_DNA"/>
</dbReference>
<dbReference type="RefSeq" id="XP_068364360.1">
    <property type="nucleotide sequence ID" value="XM_068489949.1"/>
</dbReference>
<evidence type="ECO:0000259" key="1">
    <source>
        <dbReference type="PROSITE" id="PS50090"/>
    </source>
</evidence>
<feature type="domain" description="HTH myb-type" evidence="2">
    <location>
        <begin position="121"/>
        <end position="175"/>
    </location>
</feature>